<feature type="region of interest" description="Disordered" evidence="1">
    <location>
        <begin position="30"/>
        <end position="49"/>
    </location>
</feature>
<dbReference type="AlphaFoldDB" id="A0A2P2MYW7"/>
<protein>
    <submittedName>
        <fullName evidence="2">Uncharacterized protein</fullName>
    </submittedName>
</protein>
<name>A0A2P2MYW7_RHIMU</name>
<sequence>MPLCTFCASMPCCICNYIWTCNQSFELRQHGSQSHGQGEGRVLPAKERS</sequence>
<reference evidence="2" key="1">
    <citation type="submission" date="2018-02" db="EMBL/GenBank/DDBJ databases">
        <title>Rhizophora mucronata_Transcriptome.</title>
        <authorList>
            <person name="Meera S.P."/>
            <person name="Sreeshan A."/>
            <person name="Augustine A."/>
        </authorList>
    </citation>
    <scope>NUCLEOTIDE SEQUENCE</scope>
    <source>
        <tissue evidence="2">Leaf</tissue>
    </source>
</reference>
<evidence type="ECO:0000313" key="2">
    <source>
        <dbReference type="EMBL" id="MBX35406.1"/>
    </source>
</evidence>
<evidence type="ECO:0000256" key="1">
    <source>
        <dbReference type="SAM" id="MobiDB-lite"/>
    </source>
</evidence>
<proteinExistence type="predicted"/>
<dbReference type="EMBL" id="GGEC01054922">
    <property type="protein sequence ID" value="MBX35406.1"/>
    <property type="molecule type" value="Transcribed_RNA"/>
</dbReference>
<accession>A0A2P2MYW7</accession>
<organism evidence="2">
    <name type="scientific">Rhizophora mucronata</name>
    <name type="common">Asiatic mangrove</name>
    <dbReference type="NCBI Taxonomy" id="61149"/>
    <lineage>
        <taxon>Eukaryota</taxon>
        <taxon>Viridiplantae</taxon>
        <taxon>Streptophyta</taxon>
        <taxon>Embryophyta</taxon>
        <taxon>Tracheophyta</taxon>
        <taxon>Spermatophyta</taxon>
        <taxon>Magnoliopsida</taxon>
        <taxon>eudicotyledons</taxon>
        <taxon>Gunneridae</taxon>
        <taxon>Pentapetalae</taxon>
        <taxon>rosids</taxon>
        <taxon>fabids</taxon>
        <taxon>Malpighiales</taxon>
        <taxon>Rhizophoraceae</taxon>
        <taxon>Rhizophora</taxon>
    </lineage>
</organism>